<feature type="transmembrane region" description="Helical" evidence="7">
    <location>
        <begin position="297"/>
        <end position="320"/>
    </location>
</feature>
<feature type="transmembrane region" description="Helical" evidence="7">
    <location>
        <begin position="221"/>
        <end position="248"/>
    </location>
</feature>
<dbReference type="EMBL" id="BSOH01000001">
    <property type="protein sequence ID" value="GLR15593.1"/>
    <property type="molecule type" value="Genomic_DNA"/>
</dbReference>
<sequence length="390" mass="43037">MIFLASFDPLVGLISILAILAIAVSYVLKKIKQPFIIGYILMGIMLGQTEFIQDAEAIHRLGELGIILLMFFIGMEISLPDLVKKWKIAIIGTSMQIALSVAMLLILGFFFDWNIKRSIILGFVIALSSSAIVIKLLSDKELIDTKLGQNILSILLTQDILIVPLLILTSFMGGEQISTSSAILMIIGGALIVAILVYIFKKQTIILPFSKGLEEDHELQVFVAILSCFGFALLTSLFGLSGALGAFIGGMVMHAGKSTDWIHDVLHSLRVLFVAFFFIGIGLQIDFTFVWENLREISIVLIMVYLTNHAINSFILKLFGNTWREAILGGSILGQIGELSFLISLSAFNLGILARYGYNFTISLISLTMIISPFWVGLTELFLKKYKLPS</sequence>
<feature type="transmembrane region" description="Helical" evidence="7">
    <location>
        <begin position="88"/>
        <end position="111"/>
    </location>
</feature>
<dbReference type="PANTHER" id="PTHR42751">
    <property type="entry name" value="SODIUM/HYDROGEN EXCHANGER FAMILY/TRKA DOMAIN PROTEIN"/>
    <property type="match status" value="1"/>
</dbReference>
<feature type="transmembrane region" description="Helical" evidence="7">
    <location>
        <begin position="183"/>
        <end position="201"/>
    </location>
</feature>
<feature type="transmembrane region" description="Helical" evidence="7">
    <location>
        <begin position="332"/>
        <end position="354"/>
    </location>
</feature>
<keyword evidence="10" id="KW-1185">Reference proteome</keyword>
<evidence type="ECO:0000256" key="5">
    <source>
        <dbReference type="ARBA" id="ARBA00022989"/>
    </source>
</evidence>
<keyword evidence="4 7" id="KW-0812">Transmembrane</keyword>
<dbReference type="InterPro" id="IPR006153">
    <property type="entry name" value="Cation/H_exchanger_TM"/>
</dbReference>
<reference evidence="9" key="2">
    <citation type="submission" date="2023-01" db="EMBL/GenBank/DDBJ databases">
        <title>Draft genome sequence of Portibacter lacus strain NBRC 108769.</title>
        <authorList>
            <person name="Sun Q."/>
            <person name="Mori K."/>
        </authorList>
    </citation>
    <scope>NUCLEOTIDE SEQUENCE</scope>
    <source>
        <strain evidence="9">NBRC 108769</strain>
    </source>
</reference>
<dbReference type="Proteomes" id="UP001156666">
    <property type="component" value="Unassembled WGS sequence"/>
</dbReference>
<dbReference type="Gene3D" id="1.20.1530.20">
    <property type="match status" value="1"/>
</dbReference>
<feature type="domain" description="Cation/H+ exchanger transmembrane" evidence="8">
    <location>
        <begin position="19"/>
        <end position="376"/>
    </location>
</feature>
<name>A0AA37SJ09_9BACT</name>
<comment type="subcellular location">
    <subcellularLocation>
        <location evidence="1">Membrane</location>
        <topology evidence="1">Multi-pass membrane protein</topology>
    </subcellularLocation>
</comment>
<organism evidence="9 10">
    <name type="scientific">Portibacter lacus</name>
    <dbReference type="NCBI Taxonomy" id="1099794"/>
    <lineage>
        <taxon>Bacteria</taxon>
        <taxon>Pseudomonadati</taxon>
        <taxon>Bacteroidota</taxon>
        <taxon>Saprospiria</taxon>
        <taxon>Saprospirales</taxon>
        <taxon>Haliscomenobacteraceae</taxon>
        <taxon>Portibacter</taxon>
    </lineage>
</organism>
<feature type="transmembrane region" description="Helical" evidence="7">
    <location>
        <begin position="64"/>
        <end position="82"/>
    </location>
</feature>
<feature type="transmembrane region" description="Helical" evidence="7">
    <location>
        <begin position="150"/>
        <end position="171"/>
    </location>
</feature>
<keyword evidence="5 7" id="KW-1133">Transmembrane helix</keyword>
<evidence type="ECO:0000313" key="9">
    <source>
        <dbReference type="EMBL" id="GLR15593.1"/>
    </source>
</evidence>
<comment type="caution">
    <text evidence="9">The sequence shown here is derived from an EMBL/GenBank/DDBJ whole genome shotgun (WGS) entry which is preliminary data.</text>
</comment>
<evidence type="ECO:0000256" key="2">
    <source>
        <dbReference type="ARBA" id="ARBA00005551"/>
    </source>
</evidence>
<accession>A0AA37SJ09</accession>
<gene>
    <name evidence="9" type="ORF">GCM10007940_02080</name>
</gene>
<dbReference type="PANTHER" id="PTHR42751:SF3">
    <property type="entry name" value="SODIUM_GLUTAMATE SYMPORTER"/>
    <property type="match status" value="1"/>
</dbReference>
<dbReference type="InterPro" id="IPR038770">
    <property type="entry name" value="Na+/solute_symporter_sf"/>
</dbReference>
<feature type="transmembrane region" description="Helical" evidence="7">
    <location>
        <begin position="269"/>
        <end position="291"/>
    </location>
</feature>
<comment type="similarity">
    <text evidence="2">Belongs to the monovalent cation:proton antiporter 2 (CPA2) transporter (TC 2.A.37) family.</text>
</comment>
<evidence type="ECO:0000313" key="10">
    <source>
        <dbReference type="Proteomes" id="UP001156666"/>
    </source>
</evidence>
<dbReference type="RefSeq" id="WP_235292490.1">
    <property type="nucleotide sequence ID" value="NZ_BSOH01000001.1"/>
</dbReference>
<feature type="transmembrane region" description="Helical" evidence="7">
    <location>
        <begin position="34"/>
        <end position="52"/>
    </location>
</feature>
<reference evidence="9" key="1">
    <citation type="journal article" date="2014" name="Int. J. Syst. Evol. Microbiol.">
        <title>Complete genome sequence of Corynebacterium casei LMG S-19264T (=DSM 44701T), isolated from a smear-ripened cheese.</title>
        <authorList>
            <consortium name="US DOE Joint Genome Institute (JGI-PGF)"/>
            <person name="Walter F."/>
            <person name="Albersmeier A."/>
            <person name="Kalinowski J."/>
            <person name="Ruckert C."/>
        </authorList>
    </citation>
    <scope>NUCLEOTIDE SEQUENCE</scope>
    <source>
        <strain evidence="9">NBRC 108769</strain>
    </source>
</reference>
<evidence type="ECO:0000256" key="1">
    <source>
        <dbReference type="ARBA" id="ARBA00004141"/>
    </source>
</evidence>
<evidence type="ECO:0000256" key="3">
    <source>
        <dbReference type="ARBA" id="ARBA00022448"/>
    </source>
</evidence>
<evidence type="ECO:0000256" key="4">
    <source>
        <dbReference type="ARBA" id="ARBA00022692"/>
    </source>
</evidence>
<protein>
    <submittedName>
        <fullName evidence="9">Sodium/hydrogen exchanger</fullName>
    </submittedName>
</protein>
<feature type="transmembrane region" description="Helical" evidence="7">
    <location>
        <begin position="360"/>
        <end position="383"/>
    </location>
</feature>
<evidence type="ECO:0000256" key="7">
    <source>
        <dbReference type="SAM" id="Phobius"/>
    </source>
</evidence>
<feature type="transmembrane region" description="Helical" evidence="7">
    <location>
        <begin position="7"/>
        <end position="28"/>
    </location>
</feature>
<dbReference type="GO" id="GO:0015297">
    <property type="term" value="F:antiporter activity"/>
    <property type="evidence" value="ECO:0007669"/>
    <property type="project" value="InterPro"/>
</dbReference>
<evidence type="ECO:0000259" key="8">
    <source>
        <dbReference type="Pfam" id="PF00999"/>
    </source>
</evidence>
<dbReference type="GO" id="GO:1902600">
    <property type="term" value="P:proton transmembrane transport"/>
    <property type="evidence" value="ECO:0007669"/>
    <property type="project" value="InterPro"/>
</dbReference>
<feature type="transmembrane region" description="Helical" evidence="7">
    <location>
        <begin position="118"/>
        <end position="138"/>
    </location>
</feature>
<keyword evidence="3" id="KW-0813">Transport</keyword>
<dbReference type="GO" id="GO:0016020">
    <property type="term" value="C:membrane"/>
    <property type="evidence" value="ECO:0007669"/>
    <property type="project" value="UniProtKB-SubCell"/>
</dbReference>
<dbReference type="Pfam" id="PF00999">
    <property type="entry name" value="Na_H_Exchanger"/>
    <property type="match status" value="1"/>
</dbReference>
<keyword evidence="6 7" id="KW-0472">Membrane</keyword>
<proteinExistence type="inferred from homology"/>
<dbReference type="AlphaFoldDB" id="A0AA37SJ09"/>
<evidence type="ECO:0000256" key="6">
    <source>
        <dbReference type="ARBA" id="ARBA00023136"/>
    </source>
</evidence>